<dbReference type="Proteomes" id="UP001055091">
    <property type="component" value="Unassembled WGS sequence"/>
</dbReference>
<comment type="caution">
    <text evidence="3">The sequence shown here is derived from an EMBL/GenBank/DDBJ whole genome shotgun (WGS) entry which is preliminary data.</text>
</comment>
<proteinExistence type="predicted"/>
<evidence type="ECO:0000259" key="1">
    <source>
        <dbReference type="Pfam" id="PF18824"/>
    </source>
</evidence>
<reference evidence="3 4" key="1">
    <citation type="submission" date="2018-08" db="EMBL/GenBank/DDBJ databases">
        <title>A genome reference for cultivated species of the human gut microbiota.</title>
        <authorList>
            <person name="Zou Y."/>
            <person name="Xue W."/>
            <person name="Luo G."/>
        </authorList>
    </citation>
    <scope>NUCLEOTIDE SEQUENCE [LARGE SCALE GENOMIC DNA]</scope>
    <source>
        <strain evidence="3 4">TM09-12</strain>
    </source>
</reference>
<feature type="domain" description="Large polyvalent protein-associated" evidence="1">
    <location>
        <begin position="1"/>
        <end position="63"/>
    </location>
</feature>
<evidence type="ECO:0000313" key="4">
    <source>
        <dbReference type="Proteomes" id="UP000263014"/>
    </source>
</evidence>
<evidence type="ECO:0000313" key="2">
    <source>
        <dbReference type="EMBL" id="GKG98554.1"/>
    </source>
</evidence>
<accession>A0A374NXH4</accession>
<protein>
    <recommendedName>
        <fullName evidence="1">Large polyvalent protein-associated domain-containing protein</fullName>
    </recommendedName>
</protein>
<dbReference type="EMBL" id="BQNJ01000001">
    <property type="protein sequence ID" value="GKG98554.1"/>
    <property type="molecule type" value="Genomic_DNA"/>
</dbReference>
<reference evidence="2" key="2">
    <citation type="submission" date="2022-01" db="EMBL/GenBank/DDBJ databases">
        <title>Novel bile acid biosynthetic pathways are enriched in the microbiome of centenarians.</title>
        <authorList>
            <person name="Sato Y."/>
            <person name="Atarashi K."/>
            <person name="Plichta R.D."/>
            <person name="Arai Y."/>
            <person name="Sasajima S."/>
            <person name="Kearney M.S."/>
            <person name="Suda W."/>
            <person name="Takeshita K."/>
            <person name="Sasaki T."/>
            <person name="Okamoto S."/>
            <person name="Skelly N.A."/>
            <person name="Okamura Y."/>
            <person name="Vlamakis H."/>
            <person name="Li Y."/>
            <person name="Tanoue T."/>
            <person name="Takei H."/>
            <person name="Nittono H."/>
            <person name="Narushima S."/>
            <person name="Irie J."/>
            <person name="Itoh H."/>
            <person name="Moriya K."/>
            <person name="Sugiura Y."/>
            <person name="Suematsu M."/>
            <person name="Moritoki N."/>
            <person name="Shibata S."/>
            <person name="Littman R.D."/>
            <person name="Fischbach A.M."/>
            <person name="Uwamino Y."/>
            <person name="Inoue T."/>
            <person name="Honda A."/>
            <person name="Hattori M."/>
            <person name="Murai T."/>
            <person name="Xavier J.R."/>
            <person name="Hirose N."/>
            <person name="Honda K."/>
        </authorList>
    </citation>
    <scope>NUCLEOTIDE SEQUENCE</scope>
    <source>
        <strain evidence="2">CE91-St55</strain>
    </source>
</reference>
<gene>
    <name evidence="2" type="ORF">CE91St55_05360</name>
    <name evidence="3" type="ORF">DXD79_32080</name>
</gene>
<organism evidence="3 4">
    <name type="scientific">Hungatella hathewayi</name>
    <dbReference type="NCBI Taxonomy" id="154046"/>
    <lineage>
        <taxon>Bacteria</taxon>
        <taxon>Bacillati</taxon>
        <taxon>Bacillota</taxon>
        <taxon>Clostridia</taxon>
        <taxon>Lachnospirales</taxon>
        <taxon>Lachnospiraceae</taxon>
        <taxon>Hungatella</taxon>
    </lineage>
</organism>
<dbReference type="EMBL" id="QSON01000031">
    <property type="protein sequence ID" value="RGI95445.1"/>
    <property type="molecule type" value="Genomic_DNA"/>
</dbReference>
<dbReference type="InterPro" id="IPR040789">
    <property type="entry name" value="LPD11"/>
</dbReference>
<dbReference type="Pfam" id="PF18824">
    <property type="entry name" value="LPD11"/>
    <property type="match status" value="1"/>
</dbReference>
<sequence length="65" mass="8018">MLGRLISDCEYYLGYGYRDPDKLWAHDEKEQIEKIKKIWLSFSELEKPEWLTWEQIIAYEKEMCK</sequence>
<name>A0A374NXH4_9FIRM</name>
<dbReference type="AlphaFoldDB" id="A0A374NXH4"/>
<dbReference type="Proteomes" id="UP000263014">
    <property type="component" value="Unassembled WGS sequence"/>
</dbReference>
<evidence type="ECO:0000313" key="3">
    <source>
        <dbReference type="EMBL" id="RGI95445.1"/>
    </source>
</evidence>